<dbReference type="EMBL" id="VVXK01000005">
    <property type="protein sequence ID" value="KAA2371015.1"/>
    <property type="molecule type" value="Genomic_DNA"/>
</dbReference>
<evidence type="ECO:0000313" key="10">
    <source>
        <dbReference type="Proteomes" id="UP000323567"/>
    </source>
</evidence>
<comment type="caution">
    <text evidence="9">The sequence shown here is derived from an EMBL/GenBank/DDBJ whole genome shotgun (WGS) entry which is preliminary data.</text>
</comment>
<dbReference type="AlphaFoldDB" id="A0A5B3GBM5"/>
<gene>
    <name evidence="4 9" type="primary">truA</name>
    <name evidence="9" type="ORF">F2Y13_05545</name>
</gene>
<dbReference type="NCBIfam" id="TIGR00071">
    <property type="entry name" value="hisT_truA"/>
    <property type="match status" value="1"/>
</dbReference>
<dbReference type="InterPro" id="IPR020103">
    <property type="entry name" value="PsdUridine_synth_cat_dom_sf"/>
</dbReference>
<name>A0A5B3GBM5_9BACT</name>
<dbReference type="RefSeq" id="WP_015547719.1">
    <property type="nucleotide sequence ID" value="NZ_AP031448.1"/>
</dbReference>
<dbReference type="PANTHER" id="PTHR11142:SF0">
    <property type="entry name" value="TRNA PSEUDOURIDINE SYNTHASE-LIKE 1"/>
    <property type="match status" value="1"/>
</dbReference>
<evidence type="ECO:0000256" key="1">
    <source>
        <dbReference type="ARBA" id="ARBA00009375"/>
    </source>
</evidence>
<dbReference type="FunFam" id="3.30.70.580:FF:000001">
    <property type="entry name" value="tRNA pseudouridine synthase A"/>
    <property type="match status" value="1"/>
</dbReference>
<evidence type="ECO:0000256" key="2">
    <source>
        <dbReference type="ARBA" id="ARBA00022694"/>
    </source>
</evidence>
<evidence type="ECO:0000256" key="6">
    <source>
        <dbReference type="PIRSR" id="PIRSR001430-2"/>
    </source>
</evidence>
<evidence type="ECO:0000256" key="3">
    <source>
        <dbReference type="ARBA" id="ARBA00023235"/>
    </source>
</evidence>
<dbReference type="SUPFAM" id="SSF55120">
    <property type="entry name" value="Pseudouridine synthase"/>
    <property type="match status" value="1"/>
</dbReference>
<feature type="active site" description="Nucleophile" evidence="4 5">
    <location>
        <position position="51"/>
    </location>
</feature>
<evidence type="ECO:0000313" key="9">
    <source>
        <dbReference type="EMBL" id="KAA2371015.1"/>
    </source>
</evidence>
<evidence type="ECO:0000259" key="8">
    <source>
        <dbReference type="Pfam" id="PF01416"/>
    </source>
</evidence>
<sequence length="259" mass="29468">MRYFLELRYNGAAYCGWQRQPDQPSVQQTLERALATLLREPVALTGAGRTDTGVNAAYYVAHFDCERPVADPAQTVYKLNFLLPGDIAVGSMTPVAEDAHARFHAREREYRYFIEPRKNPFTRHETWQYYVPLDVGRMNEAAAMLTAYDDFTSFAKLNSNNKTNICRVKEAVWTIDSRGTMCFTIRADRFLRNMVRSLVGTLVDVGRGRYTPDGFRSIVESRDLSRSSAGAPAQGLFLSDVVYPADIFEHQCFSKFKML</sequence>
<dbReference type="InterPro" id="IPR020097">
    <property type="entry name" value="PsdUridine_synth_TruA_a/b_dom"/>
</dbReference>
<dbReference type="Proteomes" id="UP000323567">
    <property type="component" value="Unassembled WGS sequence"/>
</dbReference>
<comment type="subunit">
    <text evidence="4">Homodimer.</text>
</comment>
<dbReference type="GO" id="GO:0003723">
    <property type="term" value="F:RNA binding"/>
    <property type="evidence" value="ECO:0007669"/>
    <property type="project" value="InterPro"/>
</dbReference>
<dbReference type="PANTHER" id="PTHR11142">
    <property type="entry name" value="PSEUDOURIDYLATE SYNTHASE"/>
    <property type="match status" value="1"/>
</dbReference>
<dbReference type="GO" id="GO:0160147">
    <property type="term" value="F:tRNA pseudouridine(38-40) synthase activity"/>
    <property type="evidence" value="ECO:0007669"/>
    <property type="project" value="UniProtKB-EC"/>
</dbReference>
<dbReference type="Gene3D" id="3.30.70.660">
    <property type="entry name" value="Pseudouridine synthase I, catalytic domain, C-terminal subdomain"/>
    <property type="match status" value="1"/>
</dbReference>
<evidence type="ECO:0000256" key="4">
    <source>
        <dbReference type="HAMAP-Rule" id="MF_00171"/>
    </source>
</evidence>
<reference evidence="9 10" key="1">
    <citation type="journal article" date="2019" name="Nat. Med.">
        <title>A library of human gut bacterial isolates paired with longitudinal multiomics data enables mechanistic microbiome research.</title>
        <authorList>
            <person name="Poyet M."/>
            <person name="Groussin M."/>
            <person name="Gibbons S.M."/>
            <person name="Avila-Pacheco J."/>
            <person name="Jiang X."/>
            <person name="Kearney S.M."/>
            <person name="Perrotta A.R."/>
            <person name="Berdy B."/>
            <person name="Zhao S."/>
            <person name="Lieberman T.D."/>
            <person name="Swanson P.K."/>
            <person name="Smith M."/>
            <person name="Roesemann S."/>
            <person name="Alexander J.E."/>
            <person name="Rich S.A."/>
            <person name="Livny J."/>
            <person name="Vlamakis H."/>
            <person name="Clish C."/>
            <person name="Bullock K."/>
            <person name="Deik A."/>
            <person name="Scott J."/>
            <person name="Pierce K.A."/>
            <person name="Xavier R.J."/>
            <person name="Alm E.J."/>
        </authorList>
    </citation>
    <scope>NUCLEOTIDE SEQUENCE [LARGE SCALE GENOMIC DNA]</scope>
    <source>
        <strain evidence="9 10">BIOML-A2</strain>
    </source>
</reference>
<organism evidence="9 10">
    <name type="scientific">Alistipes shahii</name>
    <dbReference type="NCBI Taxonomy" id="328814"/>
    <lineage>
        <taxon>Bacteria</taxon>
        <taxon>Pseudomonadati</taxon>
        <taxon>Bacteroidota</taxon>
        <taxon>Bacteroidia</taxon>
        <taxon>Bacteroidales</taxon>
        <taxon>Rikenellaceae</taxon>
        <taxon>Alistipes</taxon>
    </lineage>
</organism>
<comment type="catalytic activity">
    <reaction evidence="4 7">
        <text>uridine(38/39/40) in tRNA = pseudouridine(38/39/40) in tRNA</text>
        <dbReference type="Rhea" id="RHEA:22376"/>
        <dbReference type="Rhea" id="RHEA-COMP:10085"/>
        <dbReference type="Rhea" id="RHEA-COMP:10087"/>
        <dbReference type="ChEBI" id="CHEBI:65314"/>
        <dbReference type="ChEBI" id="CHEBI:65315"/>
        <dbReference type="EC" id="5.4.99.12"/>
    </reaction>
</comment>
<evidence type="ECO:0000256" key="7">
    <source>
        <dbReference type="RuleBase" id="RU003792"/>
    </source>
</evidence>
<dbReference type="PIRSF" id="PIRSF001430">
    <property type="entry name" value="tRNA_psdUrid_synth"/>
    <property type="match status" value="1"/>
</dbReference>
<proteinExistence type="inferred from homology"/>
<dbReference type="GO" id="GO:0031119">
    <property type="term" value="P:tRNA pseudouridine synthesis"/>
    <property type="evidence" value="ECO:0007669"/>
    <property type="project" value="UniProtKB-UniRule"/>
</dbReference>
<dbReference type="Gene3D" id="3.30.70.580">
    <property type="entry name" value="Pseudouridine synthase I, catalytic domain, N-terminal subdomain"/>
    <property type="match status" value="1"/>
</dbReference>
<dbReference type="InterPro" id="IPR001406">
    <property type="entry name" value="PsdUridine_synth_TruA"/>
</dbReference>
<dbReference type="InterPro" id="IPR020094">
    <property type="entry name" value="TruA/RsuA/RluB/E/F_N"/>
</dbReference>
<feature type="domain" description="Pseudouridine synthase I TruA alpha/beta" evidence="8">
    <location>
        <begin position="143"/>
        <end position="244"/>
    </location>
</feature>
<keyword evidence="2 4" id="KW-0819">tRNA processing</keyword>
<feature type="binding site" evidence="4 6">
    <location>
        <position position="110"/>
    </location>
    <ligand>
        <name>substrate</name>
    </ligand>
</feature>
<accession>A0A5B3GBM5</accession>
<dbReference type="InterPro" id="IPR020095">
    <property type="entry name" value="PsdUridine_synth_TruA_C"/>
</dbReference>
<dbReference type="HAMAP" id="MF_00171">
    <property type="entry name" value="TruA"/>
    <property type="match status" value="1"/>
</dbReference>
<dbReference type="Pfam" id="PF01416">
    <property type="entry name" value="PseudoU_synth_1"/>
    <property type="match status" value="1"/>
</dbReference>
<protein>
    <recommendedName>
        <fullName evidence="4">tRNA pseudouridine synthase A</fullName>
        <ecNumber evidence="4">5.4.99.12</ecNumber>
    </recommendedName>
    <alternativeName>
        <fullName evidence="4">tRNA pseudouridine(38-40) synthase</fullName>
    </alternativeName>
    <alternativeName>
        <fullName evidence="4">tRNA pseudouridylate synthase I</fullName>
    </alternativeName>
    <alternativeName>
        <fullName evidence="4">tRNA-uridine isomerase I</fullName>
    </alternativeName>
</protein>
<dbReference type="CDD" id="cd02570">
    <property type="entry name" value="PseudoU_synth_EcTruA"/>
    <property type="match status" value="1"/>
</dbReference>
<dbReference type="EC" id="5.4.99.12" evidence="4"/>
<keyword evidence="3 4" id="KW-0413">Isomerase</keyword>
<comment type="caution">
    <text evidence="4">Lacks conserved residue(s) required for the propagation of feature annotation.</text>
</comment>
<evidence type="ECO:0000256" key="5">
    <source>
        <dbReference type="PIRSR" id="PIRSR001430-1"/>
    </source>
</evidence>
<comment type="similarity">
    <text evidence="1 4 7">Belongs to the tRNA pseudouridine synthase TruA family.</text>
</comment>
<comment type="function">
    <text evidence="4">Formation of pseudouridine at positions 38, 39 and 40 in the anticodon stem and loop of transfer RNAs.</text>
</comment>
<dbReference type="GeneID" id="92758754"/>